<dbReference type="GO" id="GO:0005737">
    <property type="term" value="C:cytoplasm"/>
    <property type="evidence" value="ECO:0007669"/>
    <property type="project" value="TreeGrafter"/>
</dbReference>
<dbReference type="Proteomes" id="UP000504631">
    <property type="component" value="Unplaced"/>
</dbReference>
<comment type="subcellular location">
    <subcellularLocation>
        <location evidence="1">Cell membrane</location>
    </subcellularLocation>
</comment>
<dbReference type="PANTHER" id="PTHR11923:SF93">
    <property type="entry name" value="GH07959P-RELATED"/>
    <property type="match status" value="1"/>
</dbReference>
<protein>
    <submittedName>
        <fullName evidence="10">Protein peste-like</fullName>
    </submittedName>
</protein>
<dbReference type="RefSeq" id="XP_033358534.1">
    <property type="nucleotide sequence ID" value="XM_033502643.1"/>
</dbReference>
<evidence type="ECO:0000256" key="5">
    <source>
        <dbReference type="ARBA" id="ARBA00022989"/>
    </source>
</evidence>
<gene>
    <name evidence="10" type="primary">LOC117238070</name>
</gene>
<evidence type="ECO:0000256" key="8">
    <source>
        <dbReference type="SAM" id="Phobius"/>
    </source>
</evidence>
<reference evidence="10" key="1">
    <citation type="submission" date="2025-08" db="UniProtKB">
        <authorList>
            <consortium name="RefSeq"/>
        </authorList>
    </citation>
    <scope>IDENTIFICATION</scope>
    <source>
        <tissue evidence="10">Muscle</tissue>
    </source>
</reference>
<keyword evidence="7" id="KW-0325">Glycoprotein</keyword>
<dbReference type="GeneID" id="117238070"/>
<dbReference type="Pfam" id="PF01130">
    <property type="entry name" value="CD36"/>
    <property type="match status" value="1"/>
</dbReference>
<keyword evidence="4 8" id="KW-0812">Transmembrane</keyword>
<dbReference type="GO" id="GO:0005044">
    <property type="term" value="F:scavenger receptor activity"/>
    <property type="evidence" value="ECO:0007669"/>
    <property type="project" value="TreeGrafter"/>
</dbReference>
<sequence>MRPWTSKSLGLGLFGVLLIVSGTVLYSSSSAIFHYILQKEMPLTPSSKAFEVWNDTSSLPPMYFKIRFFNWTNPEELKIPGKKPNLEEVGPYVFREIRQKANVVFHPENHTVSYFNRRWWYFVPELTNGSLTDRITQLNTVAISAKHKVRYWDGALQATLSLMLSSLDVHTTKTVDQLLFKGYDDTLIELGKMAAGMGEDVPPFDKFGWFYMRNGSTMFDGHFNMDTGAQNINDFGILRKWNYKDTTRFFKSPCNVVEGSAGEFWSPYRQKDEIVMFSGDLCRPLTFEYSQTTDHMGLESYRYDLSEKTLGNNTRRRYPHDQAKYFEQTTTTEDFFEAEHSAEATNAPEEDPDVVNIGNCFCNGKCTPAGLLNVSACRYGAPVFASLPHFNRADPSLKEQVTGLNPDEEHDFFITLEPKTGIPLKVSAKLQINVLLEPLYSVSLFRSVPTIYFPVMWFALEVEATEKFVDELKKLLSLPNIFIYAGAIMVLVGSLIVFTITILYLLNKQRANSVAGDKNSKLETASASADKSELIYLDKSNGGDDVHVRNDRKLYFNSIECFNTDLQPKLQDQI</sequence>
<keyword evidence="6 8" id="KW-0472">Membrane</keyword>
<keyword evidence="3" id="KW-1003">Cell membrane</keyword>
<evidence type="ECO:0000256" key="1">
    <source>
        <dbReference type="ARBA" id="ARBA00004236"/>
    </source>
</evidence>
<dbReference type="InterPro" id="IPR002159">
    <property type="entry name" value="CD36_fam"/>
</dbReference>
<evidence type="ECO:0000256" key="4">
    <source>
        <dbReference type="ARBA" id="ARBA00022692"/>
    </source>
</evidence>
<dbReference type="GO" id="GO:0005886">
    <property type="term" value="C:plasma membrane"/>
    <property type="evidence" value="ECO:0007669"/>
    <property type="project" value="UniProtKB-SubCell"/>
</dbReference>
<evidence type="ECO:0000256" key="6">
    <source>
        <dbReference type="ARBA" id="ARBA00023136"/>
    </source>
</evidence>
<proteinExistence type="inferred from homology"/>
<dbReference type="KEGG" id="bvk:117238070"/>
<evidence type="ECO:0000256" key="3">
    <source>
        <dbReference type="ARBA" id="ARBA00022475"/>
    </source>
</evidence>
<name>A0A6J3L347_9HYME</name>
<dbReference type="PRINTS" id="PR01609">
    <property type="entry name" value="CD36FAMILY"/>
</dbReference>
<keyword evidence="5 8" id="KW-1133">Transmembrane helix</keyword>
<organism evidence="9 10">
    <name type="scientific">Bombus vosnesenskii</name>
    <dbReference type="NCBI Taxonomy" id="207650"/>
    <lineage>
        <taxon>Eukaryota</taxon>
        <taxon>Metazoa</taxon>
        <taxon>Ecdysozoa</taxon>
        <taxon>Arthropoda</taxon>
        <taxon>Hexapoda</taxon>
        <taxon>Insecta</taxon>
        <taxon>Pterygota</taxon>
        <taxon>Neoptera</taxon>
        <taxon>Endopterygota</taxon>
        <taxon>Hymenoptera</taxon>
        <taxon>Apocrita</taxon>
        <taxon>Aculeata</taxon>
        <taxon>Apoidea</taxon>
        <taxon>Anthophila</taxon>
        <taxon>Apidae</taxon>
        <taxon>Bombus</taxon>
        <taxon>Pyrobombus</taxon>
    </lineage>
</organism>
<evidence type="ECO:0000256" key="2">
    <source>
        <dbReference type="ARBA" id="ARBA00010532"/>
    </source>
</evidence>
<evidence type="ECO:0000313" key="10">
    <source>
        <dbReference type="RefSeq" id="XP_033358534.1"/>
    </source>
</evidence>
<evidence type="ECO:0000256" key="7">
    <source>
        <dbReference type="ARBA" id="ARBA00023180"/>
    </source>
</evidence>
<dbReference type="PANTHER" id="PTHR11923">
    <property type="entry name" value="SCAVENGER RECEPTOR CLASS B TYPE-1 SR-B1"/>
    <property type="match status" value="1"/>
</dbReference>
<feature type="transmembrane region" description="Helical" evidence="8">
    <location>
        <begin position="481"/>
        <end position="506"/>
    </location>
</feature>
<dbReference type="AlphaFoldDB" id="A0A6J3L347"/>
<evidence type="ECO:0000313" key="9">
    <source>
        <dbReference type="Proteomes" id="UP000504631"/>
    </source>
</evidence>
<accession>A0A6J3L347</accession>
<keyword evidence="9" id="KW-1185">Reference proteome</keyword>
<comment type="similarity">
    <text evidence="2">Belongs to the CD36 family.</text>
</comment>